<dbReference type="SUPFAM" id="SSF53448">
    <property type="entry name" value="Nucleotide-diphospho-sugar transferases"/>
    <property type="match status" value="1"/>
</dbReference>
<dbReference type="EMBL" id="JAJEQC010000010">
    <property type="protein sequence ID" value="MCC2137471.1"/>
    <property type="molecule type" value="Genomic_DNA"/>
</dbReference>
<dbReference type="InterPro" id="IPR029044">
    <property type="entry name" value="Nucleotide-diphossugar_trans"/>
</dbReference>
<dbReference type="PANTHER" id="PTHR22916:SF3">
    <property type="entry name" value="UDP-GLCNAC:BETAGAL BETA-1,3-N-ACETYLGLUCOSAMINYLTRANSFERASE-LIKE PROTEIN 1"/>
    <property type="match status" value="1"/>
</dbReference>
<gene>
    <name evidence="2" type="ORF">LKD31_10645</name>
</gene>
<sequence length="331" mass="36804">MQKVLSVSVAAYNVEKFIEQCLDSFIDPAILDRVEVLVTDDGSKDRTSEIVSAYEKKYPGTFRLISQKNAGPGSTVNSGIKHATGKYFRMVDGDDWVNTAQMGAFLDILEKTNADMVCADHCCVDHETGQKKEEKTNVAPCMDVPFSSVCDQLTVPMHNVTYRTDILQKNNIHLDNCFYTDAEYLLYPIPYVKTVTVAPQTIYMYRVSLSTQSMNINSLQRNCAMHELVLGHLSDAYAAYENSGTSEPKIAAFLRRNIARIAGMQLFIYLTAEDGKKAKQAAKAMTQMLKSKSETLYAEVNSAKSFKLLTSSDFLLFPVLSAAKKREAANG</sequence>
<proteinExistence type="predicted"/>
<feature type="domain" description="Glycosyltransferase 2-like" evidence="1">
    <location>
        <begin position="6"/>
        <end position="135"/>
    </location>
</feature>
<dbReference type="InterPro" id="IPR001173">
    <property type="entry name" value="Glyco_trans_2-like"/>
</dbReference>
<evidence type="ECO:0000259" key="1">
    <source>
        <dbReference type="Pfam" id="PF00535"/>
    </source>
</evidence>
<dbReference type="GO" id="GO:0016758">
    <property type="term" value="F:hexosyltransferase activity"/>
    <property type="evidence" value="ECO:0007669"/>
    <property type="project" value="UniProtKB-ARBA"/>
</dbReference>
<dbReference type="PANTHER" id="PTHR22916">
    <property type="entry name" value="GLYCOSYLTRANSFERASE"/>
    <property type="match status" value="1"/>
</dbReference>
<organism evidence="2 3">
    <name type="scientific">Hominenteromicrobium mulieris</name>
    <dbReference type="NCBI Taxonomy" id="2885357"/>
    <lineage>
        <taxon>Bacteria</taxon>
        <taxon>Bacillati</taxon>
        <taxon>Bacillota</taxon>
        <taxon>Clostridia</taxon>
        <taxon>Eubacteriales</taxon>
        <taxon>Oscillospiraceae</taxon>
        <taxon>Hominenteromicrobium</taxon>
    </lineage>
</organism>
<dbReference type="CDD" id="cd00761">
    <property type="entry name" value="Glyco_tranf_GTA_type"/>
    <property type="match status" value="1"/>
</dbReference>
<dbReference type="Pfam" id="PF00535">
    <property type="entry name" value="Glycos_transf_2"/>
    <property type="match status" value="1"/>
</dbReference>
<comment type="caution">
    <text evidence="2">The sequence shown here is derived from an EMBL/GenBank/DDBJ whole genome shotgun (WGS) entry which is preliminary data.</text>
</comment>
<evidence type="ECO:0000313" key="3">
    <source>
        <dbReference type="Proteomes" id="UP001199424"/>
    </source>
</evidence>
<dbReference type="Proteomes" id="UP001199424">
    <property type="component" value="Unassembled WGS sequence"/>
</dbReference>
<dbReference type="Gene3D" id="3.90.550.10">
    <property type="entry name" value="Spore Coat Polysaccharide Biosynthesis Protein SpsA, Chain A"/>
    <property type="match status" value="1"/>
</dbReference>
<evidence type="ECO:0000313" key="2">
    <source>
        <dbReference type="EMBL" id="MCC2137471.1"/>
    </source>
</evidence>
<keyword evidence="3" id="KW-1185">Reference proteome</keyword>
<name>A0AAE3ALE6_9FIRM</name>
<protein>
    <submittedName>
        <fullName evidence="2">Glycosyltransferase</fullName>
    </submittedName>
</protein>
<dbReference type="RefSeq" id="WP_308449697.1">
    <property type="nucleotide sequence ID" value="NZ_JAJEQC010000010.1"/>
</dbReference>
<reference evidence="2" key="1">
    <citation type="submission" date="2021-10" db="EMBL/GenBank/DDBJ databases">
        <title>Anaerobic single-cell dispensing facilitates the cultivation of human gut bacteria.</title>
        <authorList>
            <person name="Afrizal A."/>
        </authorList>
    </citation>
    <scope>NUCLEOTIDE SEQUENCE</scope>
    <source>
        <strain evidence="2">CLA-AA-H250</strain>
    </source>
</reference>
<accession>A0AAE3ALE6</accession>
<dbReference type="AlphaFoldDB" id="A0AAE3ALE6"/>